<dbReference type="Proteomes" id="UP001165041">
    <property type="component" value="Unassembled WGS sequence"/>
</dbReference>
<feature type="transmembrane region" description="Helical" evidence="2">
    <location>
        <begin position="35"/>
        <end position="61"/>
    </location>
</feature>
<feature type="region of interest" description="Disordered" evidence="1">
    <location>
        <begin position="102"/>
        <end position="191"/>
    </location>
</feature>
<organism evidence="3 4">
    <name type="scientific">Kitasatospora phosalacinea</name>
    <dbReference type="NCBI Taxonomy" id="2065"/>
    <lineage>
        <taxon>Bacteria</taxon>
        <taxon>Bacillati</taxon>
        <taxon>Actinomycetota</taxon>
        <taxon>Actinomycetes</taxon>
        <taxon>Kitasatosporales</taxon>
        <taxon>Streptomycetaceae</taxon>
        <taxon>Kitasatospora</taxon>
    </lineage>
</organism>
<comment type="caution">
    <text evidence="3">The sequence shown here is derived from an EMBL/GenBank/DDBJ whole genome shotgun (WGS) entry which is preliminary data.</text>
</comment>
<evidence type="ECO:0000313" key="3">
    <source>
        <dbReference type="EMBL" id="GLW75118.1"/>
    </source>
</evidence>
<keyword evidence="2" id="KW-0812">Transmembrane</keyword>
<feature type="transmembrane region" description="Helical" evidence="2">
    <location>
        <begin position="214"/>
        <end position="238"/>
    </location>
</feature>
<keyword evidence="2" id="KW-1133">Transmembrane helix</keyword>
<sequence>MLLGAARGVLKGRRADRGGPYRGGMADQGAETRRALAVMAALASAGVGLALAVVFGAHVLAGFGLVAGAPGRLTVEKCQEWQFHGDTGQAGGGGVEHHCWGTFRPDGGGVPRSDVELKGRRGEGYLAPPPGSSCATPSPVAPVSSSGGSGDPSGEPSESPSGGPTVSTSGSPAGAASAPASSAPRRPWCWGDNGPRDVRARLIGGTAWATGDGLVVHAGLALAGIAGLAAAPVLFGRLTGRRGARWVRAAQWAAAVAAVVAVVLLLDAMVIAE</sequence>
<keyword evidence="2" id="KW-0472">Membrane</keyword>
<dbReference type="AlphaFoldDB" id="A0A9W6QHN5"/>
<feature type="compositionally biased region" description="Low complexity" evidence="1">
    <location>
        <begin position="132"/>
        <end position="187"/>
    </location>
</feature>
<feature type="compositionally biased region" description="Basic and acidic residues" evidence="1">
    <location>
        <begin position="113"/>
        <end position="123"/>
    </location>
</feature>
<proteinExistence type="predicted"/>
<dbReference type="EMBL" id="BSSA01000046">
    <property type="protein sequence ID" value="GLW75118.1"/>
    <property type="molecule type" value="Genomic_DNA"/>
</dbReference>
<gene>
    <name evidence="3" type="ORF">Kpho02_74150</name>
</gene>
<protein>
    <submittedName>
        <fullName evidence="3">Uncharacterized protein</fullName>
    </submittedName>
</protein>
<reference evidence="3" key="1">
    <citation type="submission" date="2023-02" db="EMBL/GenBank/DDBJ databases">
        <title>Kitasatospora phosalacinea NBRC 14627.</title>
        <authorList>
            <person name="Ichikawa N."/>
            <person name="Sato H."/>
            <person name="Tonouchi N."/>
        </authorList>
    </citation>
    <scope>NUCLEOTIDE SEQUENCE</scope>
    <source>
        <strain evidence="3">NBRC 14627</strain>
    </source>
</reference>
<name>A0A9W6QHN5_9ACTN</name>
<feature type="transmembrane region" description="Helical" evidence="2">
    <location>
        <begin position="250"/>
        <end position="272"/>
    </location>
</feature>
<evidence type="ECO:0000256" key="1">
    <source>
        <dbReference type="SAM" id="MobiDB-lite"/>
    </source>
</evidence>
<evidence type="ECO:0000256" key="2">
    <source>
        <dbReference type="SAM" id="Phobius"/>
    </source>
</evidence>
<evidence type="ECO:0000313" key="4">
    <source>
        <dbReference type="Proteomes" id="UP001165041"/>
    </source>
</evidence>
<accession>A0A9W6QHN5</accession>